<accession>A0AAV5MXP1</accession>
<dbReference type="Proteomes" id="UP001054252">
    <property type="component" value="Unassembled WGS sequence"/>
</dbReference>
<feature type="non-terminal residue" evidence="1">
    <location>
        <position position="1"/>
    </location>
</feature>
<evidence type="ECO:0000313" key="1">
    <source>
        <dbReference type="EMBL" id="GKV53839.1"/>
    </source>
</evidence>
<dbReference type="EMBL" id="BPVZ01002021">
    <property type="protein sequence ID" value="GKV53839.1"/>
    <property type="molecule type" value="Genomic_DNA"/>
</dbReference>
<sequence>VVRLDAWEARGSDELDG</sequence>
<reference evidence="1 2" key="1">
    <citation type="journal article" date="2021" name="Commun. Biol.">
        <title>The genome of Shorea leprosula (Dipterocarpaceae) highlights the ecological relevance of drought in aseasonal tropical rainforests.</title>
        <authorList>
            <person name="Ng K.K.S."/>
            <person name="Kobayashi M.J."/>
            <person name="Fawcett J.A."/>
            <person name="Hatakeyama M."/>
            <person name="Paape T."/>
            <person name="Ng C.H."/>
            <person name="Ang C.C."/>
            <person name="Tnah L.H."/>
            <person name="Lee C.T."/>
            <person name="Nishiyama T."/>
            <person name="Sese J."/>
            <person name="O'Brien M.J."/>
            <person name="Copetti D."/>
            <person name="Mohd Noor M.I."/>
            <person name="Ong R.C."/>
            <person name="Putra M."/>
            <person name="Sireger I.Z."/>
            <person name="Indrioko S."/>
            <person name="Kosugi Y."/>
            <person name="Izuno A."/>
            <person name="Isagi Y."/>
            <person name="Lee S.L."/>
            <person name="Shimizu K.K."/>
        </authorList>
    </citation>
    <scope>NUCLEOTIDE SEQUENCE [LARGE SCALE GENOMIC DNA]</scope>
    <source>
        <strain evidence="1">214</strain>
    </source>
</reference>
<evidence type="ECO:0000313" key="2">
    <source>
        <dbReference type="Proteomes" id="UP001054252"/>
    </source>
</evidence>
<proteinExistence type="predicted"/>
<keyword evidence="2" id="KW-1185">Reference proteome</keyword>
<comment type="caution">
    <text evidence="1">The sequence shown here is derived from an EMBL/GenBank/DDBJ whole genome shotgun (WGS) entry which is preliminary data.</text>
</comment>
<organism evidence="1 2">
    <name type="scientific">Rubroshorea leprosula</name>
    <dbReference type="NCBI Taxonomy" id="152421"/>
    <lineage>
        <taxon>Eukaryota</taxon>
        <taxon>Viridiplantae</taxon>
        <taxon>Streptophyta</taxon>
        <taxon>Embryophyta</taxon>
        <taxon>Tracheophyta</taxon>
        <taxon>Spermatophyta</taxon>
        <taxon>Magnoliopsida</taxon>
        <taxon>eudicotyledons</taxon>
        <taxon>Gunneridae</taxon>
        <taxon>Pentapetalae</taxon>
        <taxon>rosids</taxon>
        <taxon>malvids</taxon>
        <taxon>Malvales</taxon>
        <taxon>Dipterocarpaceae</taxon>
        <taxon>Rubroshorea</taxon>
    </lineage>
</organism>
<dbReference type="AlphaFoldDB" id="A0AAV5MXP1"/>
<gene>
    <name evidence="1" type="ORF">SLEP1_g60352</name>
</gene>
<name>A0AAV5MXP1_9ROSI</name>
<protein>
    <submittedName>
        <fullName evidence="1">Uncharacterized protein</fullName>
    </submittedName>
</protein>